<feature type="non-terminal residue" evidence="1">
    <location>
        <position position="1"/>
    </location>
</feature>
<dbReference type="Pfam" id="PF13668">
    <property type="entry name" value="Ferritin_2"/>
    <property type="match status" value="1"/>
</dbReference>
<accession>A0A3N4I862</accession>
<gene>
    <name evidence="1" type="ORF">BJ508DRAFT_189210</name>
</gene>
<dbReference type="EMBL" id="ML119673">
    <property type="protein sequence ID" value="RPA82255.1"/>
    <property type="molecule type" value="Genomic_DNA"/>
</dbReference>
<feature type="non-terminal residue" evidence="1">
    <location>
        <position position="373"/>
    </location>
</feature>
<name>A0A3N4I862_ASCIM</name>
<dbReference type="PANTHER" id="PTHR38705:SF1">
    <property type="entry name" value="PROTEIN RDS1"/>
    <property type="match status" value="1"/>
</dbReference>
<evidence type="ECO:0000313" key="1">
    <source>
        <dbReference type="EMBL" id="RPA82255.1"/>
    </source>
</evidence>
<dbReference type="Proteomes" id="UP000275078">
    <property type="component" value="Unassembled WGS sequence"/>
</dbReference>
<evidence type="ECO:0008006" key="3">
    <source>
        <dbReference type="Google" id="ProtNLM"/>
    </source>
</evidence>
<dbReference type="OrthoDB" id="2098436at2759"/>
<protein>
    <recommendedName>
        <fullName evidence="3">Rds1 protein</fullName>
    </recommendedName>
</protein>
<dbReference type="STRING" id="1160509.A0A3N4I862"/>
<reference evidence="1 2" key="1">
    <citation type="journal article" date="2018" name="Nat. Ecol. Evol.">
        <title>Pezizomycetes genomes reveal the molecular basis of ectomycorrhizal truffle lifestyle.</title>
        <authorList>
            <person name="Murat C."/>
            <person name="Payen T."/>
            <person name="Noel B."/>
            <person name="Kuo A."/>
            <person name="Morin E."/>
            <person name="Chen J."/>
            <person name="Kohler A."/>
            <person name="Krizsan K."/>
            <person name="Balestrini R."/>
            <person name="Da Silva C."/>
            <person name="Montanini B."/>
            <person name="Hainaut M."/>
            <person name="Levati E."/>
            <person name="Barry K.W."/>
            <person name="Belfiori B."/>
            <person name="Cichocki N."/>
            <person name="Clum A."/>
            <person name="Dockter R.B."/>
            <person name="Fauchery L."/>
            <person name="Guy J."/>
            <person name="Iotti M."/>
            <person name="Le Tacon F."/>
            <person name="Lindquist E.A."/>
            <person name="Lipzen A."/>
            <person name="Malagnac F."/>
            <person name="Mello A."/>
            <person name="Molinier V."/>
            <person name="Miyauchi S."/>
            <person name="Poulain J."/>
            <person name="Riccioni C."/>
            <person name="Rubini A."/>
            <person name="Sitrit Y."/>
            <person name="Splivallo R."/>
            <person name="Traeger S."/>
            <person name="Wang M."/>
            <person name="Zifcakova L."/>
            <person name="Wipf D."/>
            <person name="Zambonelli A."/>
            <person name="Paolocci F."/>
            <person name="Nowrousian M."/>
            <person name="Ottonello S."/>
            <person name="Baldrian P."/>
            <person name="Spatafora J.W."/>
            <person name="Henrissat B."/>
            <person name="Nagy L.G."/>
            <person name="Aury J.M."/>
            <person name="Wincker P."/>
            <person name="Grigoriev I.V."/>
            <person name="Bonfante P."/>
            <person name="Martin F.M."/>
        </authorList>
    </citation>
    <scope>NUCLEOTIDE SEQUENCE [LARGE SCALE GENOMIC DNA]</scope>
    <source>
        <strain evidence="1 2">RN42</strain>
    </source>
</reference>
<dbReference type="AlphaFoldDB" id="A0A3N4I862"/>
<proteinExistence type="predicted"/>
<organism evidence="1 2">
    <name type="scientific">Ascobolus immersus RN42</name>
    <dbReference type="NCBI Taxonomy" id="1160509"/>
    <lineage>
        <taxon>Eukaryota</taxon>
        <taxon>Fungi</taxon>
        <taxon>Dikarya</taxon>
        <taxon>Ascomycota</taxon>
        <taxon>Pezizomycotina</taxon>
        <taxon>Pezizomycetes</taxon>
        <taxon>Pezizales</taxon>
        <taxon>Ascobolaceae</taxon>
        <taxon>Ascobolus</taxon>
    </lineage>
</organism>
<dbReference type="PANTHER" id="PTHR38705">
    <property type="entry name" value="PROTEIN RDS1"/>
    <property type="match status" value="1"/>
</dbReference>
<keyword evidence="2" id="KW-1185">Reference proteome</keyword>
<sequence length="373" mass="41021">TTLNTTILHLNATGTGTAFPTNGGYVSTGTIHQNKTDPYTPHGGIGLNQTATYNPTSDFDFQSLQLALYQEYIELDLFQRGLQMFSVQDFEAAGLTGEDRALVEFMAEQEVGHAKLISDMLGPDAPKPCTYNYPFTDVPGWIDFSQRLTKWGEAGAYGFIPHLDSRPTAQLLLQSITTEARQQMIFRQFEGLFPMPVWFEPAISQSMAWTDLAPYIVACPKENKKMVWQNFPALSVSNAPNATIGFNSTFPAITHNRTLTTAGQSVSLHWENKGQRVGPNGTYITDISPMAGPPKYAAWISQLNTTYTPLQNIGPNSATTFQPGNSIWEGANDPIVNGTMFVLITDTDLYVTPYNISRLNDHVLAGPAVYQSG</sequence>
<dbReference type="InterPro" id="IPR039254">
    <property type="entry name" value="Rds1"/>
</dbReference>
<evidence type="ECO:0000313" key="2">
    <source>
        <dbReference type="Proteomes" id="UP000275078"/>
    </source>
</evidence>